<name>A0A840S586_9BURK</name>
<dbReference type="Proteomes" id="UP000554837">
    <property type="component" value="Unassembled WGS sequence"/>
</dbReference>
<dbReference type="PANTHER" id="PTHR12815">
    <property type="entry name" value="SORTING AND ASSEMBLY MACHINERY SAMM50 PROTEIN FAMILY MEMBER"/>
    <property type="match status" value="1"/>
</dbReference>
<keyword evidence="4" id="KW-0472">Membrane</keyword>
<dbReference type="InterPro" id="IPR000184">
    <property type="entry name" value="Bac_surfAg_D15"/>
</dbReference>
<dbReference type="EMBL" id="JACHHO010000001">
    <property type="protein sequence ID" value="MBB5203649.1"/>
    <property type="molecule type" value="Genomic_DNA"/>
</dbReference>
<proteinExistence type="predicted"/>
<dbReference type="Pfam" id="PF01103">
    <property type="entry name" value="Omp85"/>
    <property type="match status" value="1"/>
</dbReference>
<evidence type="ECO:0000256" key="2">
    <source>
        <dbReference type="ARBA" id="ARBA00022452"/>
    </source>
</evidence>
<feature type="signal peptide" evidence="5">
    <location>
        <begin position="1"/>
        <end position="20"/>
    </location>
</feature>
<dbReference type="Gene3D" id="2.40.160.50">
    <property type="entry name" value="membrane protein fhac: a member of the omp85/tpsb transporter family"/>
    <property type="match status" value="1"/>
</dbReference>
<evidence type="ECO:0000256" key="5">
    <source>
        <dbReference type="SAM" id="SignalP"/>
    </source>
</evidence>
<protein>
    <submittedName>
        <fullName evidence="7">Translocation and assembly module TamA</fullName>
    </submittedName>
</protein>
<feature type="domain" description="Bacterial surface antigen (D15)" evidence="6">
    <location>
        <begin position="343"/>
        <end position="570"/>
    </location>
</feature>
<reference evidence="7 8" key="1">
    <citation type="submission" date="2020-08" db="EMBL/GenBank/DDBJ databases">
        <title>Genomic Encyclopedia of Type Strains, Phase IV (KMG-IV): sequencing the most valuable type-strain genomes for metagenomic binning, comparative biology and taxonomic classification.</title>
        <authorList>
            <person name="Goeker M."/>
        </authorList>
    </citation>
    <scope>NUCLEOTIDE SEQUENCE [LARGE SCALE GENOMIC DNA]</scope>
    <source>
        <strain evidence="7 8">DSM 23958</strain>
    </source>
</reference>
<organism evidence="7 8">
    <name type="scientific">Inhella inkyongensis</name>
    <dbReference type="NCBI Taxonomy" id="392593"/>
    <lineage>
        <taxon>Bacteria</taxon>
        <taxon>Pseudomonadati</taxon>
        <taxon>Pseudomonadota</taxon>
        <taxon>Betaproteobacteria</taxon>
        <taxon>Burkholderiales</taxon>
        <taxon>Sphaerotilaceae</taxon>
        <taxon>Inhella</taxon>
    </lineage>
</organism>
<keyword evidence="3" id="KW-0812">Transmembrane</keyword>
<dbReference type="InterPro" id="IPR039910">
    <property type="entry name" value="D15-like"/>
</dbReference>
<dbReference type="OrthoDB" id="9769707at2"/>
<dbReference type="PANTHER" id="PTHR12815:SF18">
    <property type="entry name" value="SORTING AND ASSEMBLY MACHINERY COMPONENT 50 HOMOLOG"/>
    <property type="match status" value="1"/>
</dbReference>
<dbReference type="Gene3D" id="3.10.20.310">
    <property type="entry name" value="membrane protein fhac"/>
    <property type="match status" value="1"/>
</dbReference>
<evidence type="ECO:0000256" key="1">
    <source>
        <dbReference type="ARBA" id="ARBA00004370"/>
    </source>
</evidence>
<keyword evidence="2" id="KW-1134">Transmembrane beta strand</keyword>
<evidence type="ECO:0000256" key="4">
    <source>
        <dbReference type="ARBA" id="ARBA00023136"/>
    </source>
</evidence>
<dbReference type="GO" id="GO:0019867">
    <property type="term" value="C:outer membrane"/>
    <property type="evidence" value="ECO:0007669"/>
    <property type="project" value="InterPro"/>
</dbReference>
<accession>A0A840S586</accession>
<keyword evidence="5" id="KW-0732">Signal</keyword>
<evidence type="ECO:0000313" key="8">
    <source>
        <dbReference type="Proteomes" id="UP000554837"/>
    </source>
</evidence>
<sequence>MRRWAVAWLLGAACGLQAAAAQGLHIEADDEDVRSLLSSHLDLARALARPPAEGPLDELERQRLCAQAPQQARELMRIEGYYAPLRIELDCPTARLLVQVGTIARLRSVELLAPGVPDEQLARWREWLAETTLRPGRAFVRERWSDGKQAFLARLRAHGHPLARWGDTEARVDAATQAVDATLPLLPGPAVRIGEVRIEGLRHHDEDRVRALLGLAVDQPVSEALFIEAQQRLLRSQLFDSALVELDPESLEGERMAVRVRLRESPLQQLGLGLGWSNLSRGRLTLEHLHRRPANWPLRARTRLAWAQEAQTVEAELSTHPGAQQQRWLVAARWEREQGDEAPYSQGSLRLGQVRESPAHDRAIALEWLTSKQDRDTRSQALLLHLNPSWRRVDSVLLPTEGQSLSLQSAIGRAEARSPLTRQQGQLLRLQARWQSWWPLPKGRGLSARLEVGRVWAPAELEVPESLRFRVGGDESVRGYEHRALGPEGQGLNGREVGGRLMWSASLELQQPLPRWRGIDGLGLAAFVDAGQAAQRAADLRPAWGRGLGLRWRSPIGLLRADRAKGEKAWGGGWRLHISVGMAL</sequence>
<comment type="subcellular location">
    <subcellularLocation>
        <location evidence="1">Membrane</location>
    </subcellularLocation>
</comment>
<comment type="caution">
    <text evidence="7">The sequence shown here is derived from an EMBL/GenBank/DDBJ whole genome shotgun (WGS) entry which is preliminary data.</text>
</comment>
<dbReference type="RefSeq" id="WP_138857310.1">
    <property type="nucleotide sequence ID" value="NZ_CP040709.1"/>
</dbReference>
<evidence type="ECO:0000259" key="6">
    <source>
        <dbReference type="Pfam" id="PF01103"/>
    </source>
</evidence>
<gene>
    <name evidence="7" type="ORF">HNQ51_000942</name>
</gene>
<dbReference type="AlphaFoldDB" id="A0A840S586"/>
<keyword evidence="8" id="KW-1185">Reference proteome</keyword>
<evidence type="ECO:0000313" key="7">
    <source>
        <dbReference type="EMBL" id="MBB5203649.1"/>
    </source>
</evidence>
<feature type="chain" id="PRO_5032640695" evidence="5">
    <location>
        <begin position="21"/>
        <end position="584"/>
    </location>
</feature>
<evidence type="ECO:0000256" key="3">
    <source>
        <dbReference type="ARBA" id="ARBA00022692"/>
    </source>
</evidence>